<evidence type="ECO:0000313" key="1">
    <source>
        <dbReference type="EMBL" id="REH45927.1"/>
    </source>
</evidence>
<keyword evidence="2" id="KW-1185">Reference proteome</keyword>
<gene>
    <name evidence="1" type="ORF">BCF44_10759</name>
</gene>
<dbReference type="AlphaFoldDB" id="A0A3E0HHL5"/>
<protein>
    <recommendedName>
        <fullName evidence="3">Phage baseplate assembly protein W</fullName>
    </recommendedName>
</protein>
<organism evidence="1 2">
    <name type="scientific">Kutzneria buriramensis</name>
    <dbReference type="NCBI Taxonomy" id="1045776"/>
    <lineage>
        <taxon>Bacteria</taxon>
        <taxon>Bacillati</taxon>
        <taxon>Actinomycetota</taxon>
        <taxon>Actinomycetes</taxon>
        <taxon>Pseudonocardiales</taxon>
        <taxon>Pseudonocardiaceae</taxon>
        <taxon>Kutzneria</taxon>
    </lineage>
</organism>
<dbReference type="Gene3D" id="3.10.450.40">
    <property type="match status" value="1"/>
</dbReference>
<dbReference type="RefSeq" id="WP_116176103.1">
    <property type="nucleotide sequence ID" value="NZ_CP144375.1"/>
</dbReference>
<accession>A0A3E0HHL5</accession>
<dbReference type="OrthoDB" id="3373701at2"/>
<sequence>MTSLPPPPAPPGAPPGDDSAVRRRALLGIGVRADLVSTIDIARDLVLRTAATGVDLALVDGVDTLDQDLAIGLTTLRGSDPFNLQFGFLGLRPLVDQTSPVLAREALRAAVVQLVAADPRVRRVVDATVSPPDKASRVMNVTVTFESVTGDPVTVDTGGLASGAAFGVLDTPGVNLVVTR</sequence>
<comment type="caution">
    <text evidence="1">The sequence shown here is derived from an EMBL/GenBank/DDBJ whole genome shotgun (WGS) entry which is preliminary data.</text>
</comment>
<proteinExistence type="predicted"/>
<reference evidence="1 2" key="1">
    <citation type="submission" date="2018-08" db="EMBL/GenBank/DDBJ databases">
        <title>Genomic Encyclopedia of Archaeal and Bacterial Type Strains, Phase II (KMG-II): from individual species to whole genera.</title>
        <authorList>
            <person name="Goeker M."/>
        </authorList>
    </citation>
    <scope>NUCLEOTIDE SEQUENCE [LARGE SCALE GENOMIC DNA]</scope>
    <source>
        <strain evidence="1 2">DSM 45791</strain>
    </source>
</reference>
<dbReference type="Proteomes" id="UP000256269">
    <property type="component" value="Unassembled WGS sequence"/>
</dbReference>
<dbReference type="EMBL" id="QUNO01000007">
    <property type="protein sequence ID" value="REH45927.1"/>
    <property type="molecule type" value="Genomic_DNA"/>
</dbReference>
<dbReference type="SUPFAM" id="SSF160719">
    <property type="entry name" value="gpW/gp25-like"/>
    <property type="match status" value="1"/>
</dbReference>
<evidence type="ECO:0000313" key="2">
    <source>
        <dbReference type="Proteomes" id="UP000256269"/>
    </source>
</evidence>
<evidence type="ECO:0008006" key="3">
    <source>
        <dbReference type="Google" id="ProtNLM"/>
    </source>
</evidence>
<name>A0A3E0HHL5_9PSEU</name>